<dbReference type="SMART" id="SM00091">
    <property type="entry name" value="PAS"/>
    <property type="match status" value="1"/>
</dbReference>
<dbReference type="PROSITE" id="PS50885">
    <property type="entry name" value="HAMP"/>
    <property type="match status" value="1"/>
</dbReference>
<dbReference type="NCBIfam" id="TIGR00229">
    <property type="entry name" value="sensory_box"/>
    <property type="match status" value="1"/>
</dbReference>
<dbReference type="Gene3D" id="3.30.70.270">
    <property type="match status" value="1"/>
</dbReference>
<dbReference type="InterPro" id="IPR035919">
    <property type="entry name" value="EAL_sf"/>
</dbReference>
<keyword evidence="1" id="KW-0472">Membrane</keyword>
<dbReference type="InterPro" id="IPR029787">
    <property type="entry name" value="Nucleotide_cyclase"/>
</dbReference>
<dbReference type="Gene3D" id="3.30.450.20">
    <property type="entry name" value="PAS domain"/>
    <property type="match status" value="1"/>
</dbReference>
<dbReference type="CDD" id="cd06225">
    <property type="entry name" value="HAMP"/>
    <property type="match status" value="1"/>
</dbReference>
<gene>
    <name evidence="5" type="ORF">HFRIS_011263</name>
</gene>
<feature type="domain" description="GGDEF" evidence="4">
    <location>
        <begin position="374"/>
        <end position="512"/>
    </location>
</feature>
<dbReference type="InterPro" id="IPR043128">
    <property type="entry name" value="Rev_trsase/Diguanyl_cyclase"/>
</dbReference>
<dbReference type="Pfam" id="PF00672">
    <property type="entry name" value="HAMP"/>
    <property type="match status" value="1"/>
</dbReference>
<evidence type="ECO:0000256" key="1">
    <source>
        <dbReference type="SAM" id="Phobius"/>
    </source>
</evidence>
<evidence type="ECO:0000313" key="5">
    <source>
        <dbReference type="EMBL" id="EOA04730.1"/>
    </source>
</evidence>
<dbReference type="SMART" id="SM00052">
    <property type="entry name" value="EAL"/>
    <property type="match status" value="1"/>
</dbReference>
<dbReference type="EMBL" id="AEEC02000013">
    <property type="protein sequence ID" value="EOA04730.1"/>
    <property type="molecule type" value="Genomic_DNA"/>
</dbReference>
<comment type="caution">
    <text evidence="5">The sequence shown here is derived from an EMBL/GenBank/DDBJ whole genome shotgun (WGS) entry which is preliminary data.</text>
</comment>
<dbReference type="FunFam" id="3.20.20.450:FF:000001">
    <property type="entry name" value="Cyclic di-GMP phosphodiesterase yahA"/>
    <property type="match status" value="1"/>
</dbReference>
<dbReference type="InterPro" id="IPR001633">
    <property type="entry name" value="EAL_dom"/>
</dbReference>
<dbReference type="GO" id="GO:0006355">
    <property type="term" value="P:regulation of DNA-templated transcription"/>
    <property type="evidence" value="ECO:0007669"/>
    <property type="project" value="InterPro"/>
</dbReference>
<dbReference type="Proteomes" id="UP000006772">
    <property type="component" value="Unassembled WGS sequence"/>
</dbReference>
<dbReference type="InterPro" id="IPR035965">
    <property type="entry name" value="PAS-like_dom_sf"/>
</dbReference>
<dbReference type="PANTHER" id="PTHR44757">
    <property type="entry name" value="DIGUANYLATE CYCLASE DGCP"/>
    <property type="match status" value="1"/>
</dbReference>
<feature type="domain" description="HAMP" evidence="3">
    <location>
        <begin position="171"/>
        <end position="223"/>
    </location>
</feature>
<dbReference type="InterPro" id="IPR003660">
    <property type="entry name" value="HAMP_dom"/>
</dbReference>
<dbReference type="CDD" id="cd00130">
    <property type="entry name" value="PAS"/>
    <property type="match status" value="1"/>
</dbReference>
<evidence type="ECO:0000259" key="3">
    <source>
        <dbReference type="PROSITE" id="PS50885"/>
    </source>
</evidence>
<evidence type="ECO:0000259" key="2">
    <source>
        <dbReference type="PROSITE" id="PS50883"/>
    </source>
</evidence>
<protein>
    <recommendedName>
        <fullName evidence="7">EAL domain-containing protein</fullName>
    </recommendedName>
</protein>
<evidence type="ECO:0000313" key="6">
    <source>
        <dbReference type="Proteomes" id="UP000006772"/>
    </source>
</evidence>
<dbReference type="SUPFAM" id="SSF158472">
    <property type="entry name" value="HAMP domain-like"/>
    <property type="match status" value="1"/>
</dbReference>
<proteinExistence type="predicted"/>
<reference evidence="5 6" key="1">
    <citation type="journal article" date="2013" name="Front. Microbiol.">
        <title>The genome of the endophytic bacterium H. frisingense GSF30(T) identifies diverse strategies in the Herbaspirillum genus to interact with plants.</title>
        <authorList>
            <person name="Straub D."/>
            <person name="Rothballer M."/>
            <person name="Hartmann A."/>
            <person name="Ludewig U."/>
        </authorList>
    </citation>
    <scope>NUCLEOTIDE SEQUENCE [LARGE SCALE GENOMIC DNA]</scope>
    <source>
        <strain evidence="5 6">GSF30</strain>
    </source>
</reference>
<dbReference type="InterPro" id="IPR013767">
    <property type="entry name" value="PAS_fold"/>
</dbReference>
<evidence type="ECO:0000259" key="4">
    <source>
        <dbReference type="PROSITE" id="PS50887"/>
    </source>
</evidence>
<feature type="transmembrane region" description="Helical" evidence="1">
    <location>
        <begin position="149"/>
        <end position="170"/>
    </location>
</feature>
<sequence length="778" mass="85855">MNKKLNSLGVYIAIAMLVALCLPVVLALTVLNGVREKQIGIEMQALVNEKAQTMQHSLVLPVWSLDKSDINAVLQGAMLDPQVVSAEITDPDEKIIARVEDGQRRLGNIISRSVPLVMQQNHQNVSLGSLQLIVSDYQLQRKLAADKSFHTLVLLAQAVASLIIIGLLVYRRILRPIGMLTTATERIERGSFDERIAIPQQDEIGQLARHMESMQSSLKALFDEQAAILGNIPAGVLFVRDGSIVFVNEAAQVLLGSADRNLVGQPAEEVFVEPAQQAAYVAQAVARSSGAAGEIVLLRRGDGGSFPAELHTSLIDPARPADQIWVVIDVSARLDAENRIDRLAFYDPVTQLPNKTLFMDRLRRGLARRRSNGTAGAVFVMEISRADLSYGGASSEEIEQLLVECARRFSGCVTPEQTVARLEGAKFALGSEIRTQDLAECLRFCEALAHRIIATFTDPHALAAARFPCAVNLGINIVHDDHHGAAELLMQAELAMVQSRLAGRNTFRFFDPAMQALANQRSLLEAELRQAVAQRQFIVYYQPQVTYEGEVVGAEALLRWKHPEKGVVAPGGFISVAEDMGLMEQIGQQALHAICADLQAWQRRGLAHELVVAVNVSAQEFKVDNFVGRFREIIGKYRLHSHALKVELTESMMVDQVEDVIAKMQMLRSSDISISLDDFGTGYSSLSYLGRFPIDQIKIDQSFVREMEKDAAMASIVRSIIMLGQSLNLSIIAEGVETQQQRDLLHAQGCSLYQGYWYGKPMPGEQFVELLTTPDRFR</sequence>
<keyword evidence="1" id="KW-0812">Transmembrane</keyword>
<dbReference type="GO" id="GO:0007165">
    <property type="term" value="P:signal transduction"/>
    <property type="evidence" value="ECO:0007669"/>
    <property type="project" value="InterPro"/>
</dbReference>
<dbReference type="InterPro" id="IPR000014">
    <property type="entry name" value="PAS"/>
</dbReference>
<dbReference type="Gene3D" id="3.20.20.450">
    <property type="entry name" value="EAL domain"/>
    <property type="match status" value="1"/>
</dbReference>
<evidence type="ECO:0008006" key="7">
    <source>
        <dbReference type="Google" id="ProtNLM"/>
    </source>
</evidence>
<dbReference type="SMART" id="SM00267">
    <property type="entry name" value="GGDEF"/>
    <property type="match status" value="1"/>
</dbReference>
<dbReference type="SMART" id="SM00304">
    <property type="entry name" value="HAMP"/>
    <property type="match status" value="1"/>
</dbReference>
<name>A0AAI9N3S8_9BURK</name>
<dbReference type="RefSeq" id="WP_006463456.1">
    <property type="nucleotide sequence ID" value="NZ_AEEC02000013.1"/>
</dbReference>
<dbReference type="SUPFAM" id="SSF55785">
    <property type="entry name" value="PYP-like sensor domain (PAS domain)"/>
    <property type="match status" value="1"/>
</dbReference>
<dbReference type="SUPFAM" id="SSF55073">
    <property type="entry name" value="Nucleotide cyclase"/>
    <property type="match status" value="1"/>
</dbReference>
<dbReference type="InterPro" id="IPR000160">
    <property type="entry name" value="GGDEF_dom"/>
</dbReference>
<dbReference type="PROSITE" id="PS50887">
    <property type="entry name" value="GGDEF"/>
    <property type="match status" value="1"/>
</dbReference>
<organism evidence="5 6">
    <name type="scientific">Herbaspirillum frisingense GSF30</name>
    <dbReference type="NCBI Taxonomy" id="864073"/>
    <lineage>
        <taxon>Bacteria</taxon>
        <taxon>Pseudomonadati</taxon>
        <taxon>Pseudomonadota</taxon>
        <taxon>Betaproteobacteria</taxon>
        <taxon>Burkholderiales</taxon>
        <taxon>Oxalobacteraceae</taxon>
        <taxon>Herbaspirillum</taxon>
    </lineage>
</organism>
<dbReference type="SUPFAM" id="SSF141868">
    <property type="entry name" value="EAL domain-like"/>
    <property type="match status" value="1"/>
</dbReference>
<feature type="domain" description="EAL" evidence="2">
    <location>
        <begin position="521"/>
        <end position="775"/>
    </location>
</feature>
<dbReference type="Pfam" id="PF00989">
    <property type="entry name" value="PAS"/>
    <property type="match status" value="1"/>
</dbReference>
<dbReference type="GO" id="GO:0016020">
    <property type="term" value="C:membrane"/>
    <property type="evidence" value="ECO:0007669"/>
    <property type="project" value="InterPro"/>
</dbReference>
<dbReference type="InterPro" id="IPR052155">
    <property type="entry name" value="Biofilm_reg_signaling"/>
</dbReference>
<dbReference type="Pfam" id="PF00990">
    <property type="entry name" value="GGDEF"/>
    <property type="match status" value="1"/>
</dbReference>
<dbReference type="Pfam" id="PF00563">
    <property type="entry name" value="EAL"/>
    <property type="match status" value="1"/>
</dbReference>
<keyword evidence="1" id="KW-1133">Transmembrane helix</keyword>
<dbReference type="PROSITE" id="PS50883">
    <property type="entry name" value="EAL"/>
    <property type="match status" value="1"/>
</dbReference>
<accession>A0AAI9N3S8</accession>
<dbReference type="AlphaFoldDB" id="A0AAI9N3S8"/>
<feature type="transmembrane region" description="Helical" evidence="1">
    <location>
        <begin position="12"/>
        <end position="34"/>
    </location>
</feature>
<dbReference type="Gene3D" id="6.10.340.10">
    <property type="match status" value="1"/>
</dbReference>
<dbReference type="PANTHER" id="PTHR44757:SF2">
    <property type="entry name" value="BIOFILM ARCHITECTURE MAINTENANCE PROTEIN MBAA"/>
    <property type="match status" value="1"/>
</dbReference>
<dbReference type="CDD" id="cd01948">
    <property type="entry name" value="EAL"/>
    <property type="match status" value="1"/>
</dbReference>